<gene>
    <name evidence="2" type="ORF">ESZ26_09270</name>
    <name evidence="3" type="ORF">ESZ27_05270</name>
</gene>
<dbReference type="PANTHER" id="PTHR35006:SF1">
    <property type="entry name" value="BLL2941 PROTEIN"/>
    <property type="match status" value="1"/>
</dbReference>
<dbReference type="Pfam" id="PF00903">
    <property type="entry name" value="Glyoxalase"/>
    <property type="match status" value="1"/>
</dbReference>
<dbReference type="PANTHER" id="PTHR35006">
    <property type="entry name" value="GLYOXALASE FAMILY PROTEIN (AFU_ORTHOLOGUE AFUA_5G14830)"/>
    <property type="match status" value="1"/>
</dbReference>
<organism evidence="3 5">
    <name type="scientific">Colwellia hornerae</name>
    <dbReference type="NCBI Taxonomy" id="89402"/>
    <lineage>
        <taxon>Bacteria</taxon>
        <taxon>Pseudomonadati</taxon>
        <taxon>Pseudomonadota</taxon>
        <taxon>Gammaproteobacteria</taxon>
        <taxon>Alteromonadales</taxon>
        <taxon>Colwelliaceae</taxon>
        <taxon>Colwellia</taxon>
    </lineage>
</organism>
<name>A0A5C6QL37_9GAMM</name>
<dbReference type="SUPFAM" id="SSF54593">
    <property type="entry name" value="Glyoxalase/Bleomycin resistance protein/Dihydroxybiphenyl dioxygenase"/>
    <property type="match status" value="1"/>
</dbReference>
<dbReference type="RefSeq" id="WP_146796784.1">
    <property type="nucleotide sequence ID" value="NZ_VOLP01000002.1"/>
</dbReference>
<dbReference type="Proteomes" id="UP000321917">
    <property type="component" value="Unassembled WGS sequence"/>
</dbReference>
<proteinExistence type="predicted"/>
<evidence type="ECO:0000313" key="2">
    <source>
        <dbReference type="EMBL" id="TWX59624.1"/>
    </source>
</evidence>
<dbReference type="CDD" id="cd07262">
    <property type="entry name" value="VOC_like"/>
    <property type="match status" value="1"/>
</dbReference>
<dbReference type="PROSITE" id="PS51819">
    <property type="entry name" value="VOC"/>
    <property type="match status" value="1"/>
</dbReference>
<evidence type="ECO:0000313" key="5">
    <source>
        <dbReference type="Proteomes" id="UP000321917"/>
    </source>
</evidence>
<dbReference type="OrthoDB" id="9800438at2"/>
<feature type="domain" description="VOC" evidence="1">
    <location>
        <begin position="1"/>
        <end position="122"/>
    </location>
</feature>
<dbReference type="InterPro" id="IPR004360">
    <property type="entry name" value="Glyas_Fos-R_dOase_dom"/>
</dbReference>
<evidence type="ECO:0000259" key="1">
    <source>
        <dbReference type="PROSITE" id="PS51819"/>
    </source>
</evidence>
<protein>
    <submittedName>
        <fullName evidence="3">VOC family protein</fullName>
    </submittedName>
</protein>
<reference evidence="3 5" key="1">
    <citation type="submission" date="2019-07" db="EMBL/GenBank/DDBJ databases">
        <title>Genomes of sea-ice associated Colwellia species.</title>
        <authorList>
            <person name="Bowman J.P."/>
        </authorList>
    </citation>
    <scope>NUCLEOTIDE SEQUENCE [LARGE SCALE GENOMIC DNA]</scope>
    <source>
        <strain evidence="2 4">ACAM 607</strain>
        <strain evidence="3 5">IC036</strain>
    </source>
</reference>
<keyword evidence="4" id="KW-1185">Reference proteome</keyword>
<comment type="caution">
    <text evidence="3">The sequence shown here is derived from an EMBL/GenBank/DDBJ whole genome shotgun (WGS) entry which is preliminary data.</text>
</comment>
<dbReference type="EMBL" id="VOLR01000011">
    <property type="protein sequence ID" value="TWX59624.1"/>
    <property type="molecule type" value="Genomic_DNA"/>
</dbReference>
<dbReference type="EMBL" id="VOLQ01000007">
    <property type="protein sequence ID" value="TWX69350.1"/>
    <property type="molecule type" value="Genomic_DNA"/>
</dbReference>
<dbReference type="Gene3D" id="3.10.180.10">
    <property type="entry name" value="2,3-Dihydroxybiphenyl 1,2-Dioxygenase, domain 1"/>
    <property type="match status" value="1"/>
</dbReference>
<dbReference type="AlphaFoldDB" id="A0A5C6QL37"/>
<sequence length="123" mass="13588">MLSYATIGVTDLEKSEAFYNELLAPIGAKTLIKMERIIFIGKSMKEPMLAICVPYNEEPQNCGNGNMLAISPGSKEQCDEMYHKAIALGATCDGEPGQRIPDVFYGAYFRDLDGNKIVFNHFG</sequence>
<dbReference type="InterPro" id="IPR029068">
    <property type="entry name" value="Glyas_Bleomycin-R_OHBP_Dase"/>
</dbReference>
<dbReference type="Proteomes" id="UP000321525">
    <property type="component" value="Unassembled WGS sequence"/>
</dbReference>
<evidence type="ECO:0000313" key="3">
    <source>
        <dbReference type="EMBL" id="TWX69350.1"/>
    </source>
</evidence>
<evidence type="ECO:0000313" key="4">
    <source>
        <dbReference type="Proteomes" id="UP000321525"/>
    </source>
</evidence>
<dbReference type="InterPro" id="IPR037523">
    <property type="entry name" value="VOC_core"/>
</dbReference>
<accession>A0A5C6QL37</accession>